<proteinExistence type="predicted"/>
<dbReference type="AlphaFoldDB" id="A0A4P6JKY8"/>
<gene>
    <name evidence="1" type="ORF">EPA93_06335</name>
</gene>
<dbReference type="KEGG" id="kbs:EPA93_06335"/>
<name>A0A4P6JKY8_KTERU</name>
<evidence type="ECO:0000313" key="1">
    <source>
        <dbReference type="EMBL" id="QBD75642.1"/>
    </source>
</evidence>
<dbReference type="EMBL" id="CP035758">
    <property type="protein sequence ID" value="QBD75642.1"/>
    <property type="molecule type" value="Genomic_DNA"/>
</dbReference>
<protein>
    <submittedName>
        <fullName evidence="1">Uncharacterized protein</fullName>
    </submittedName>
</protein>
<dbReference type="RefSeq" id="WP_129886239.1">
    <property type="nucleotide sequence ID" value="NZ_CP035758.1"/>
</dbReference>
<accession>A0A4P6JKY8</accession>
<evidence type="ECO:0000313" key="2">
    <source>
        <dbReference type="Proteomes" id="UP000290365"/>
    </source>
</evidence>
<organism evidence="1 2">
    <name type="scientific">Ktedonosporobacter rubrisoli</name>
    <dbReference type="NCBI Taxonomy" id="2509675"/>
    <lineage>
        <taxon>Bacteria</taxon>
        <taxon>Bacillati</taxon>
        <taxon>Chloroflexota</taxon>
        <taxon>Ktedonobacteria</taxon>
        <taxon>Ktedonobacterales</taxon>
        <taxon>Ktedonosporobacteraceae</taxon>
        <taxon>Ktedonosporobacter</taxon>
    </lineage>
</organism>
<sequence length="83" mass="9945">MTNERTAQSSPAQQDVLNVLEQLNRAHRAYDVALPSEKRLQIATTFHHLYMWLLQRHIPFRYDPSRHCYFLTESYVRQEVKSL</sequence>
<reference evidence="1 2" key="1">
    <citation type="submission" date="2019-01" db="EMBL/GenBank/DDBJ databases">
        <title>Ktedonosporobacter rubrisoli SCAWS-G2.</title>
        <authorList>
            <person name="Huang Y."/>
            <person name="Yan B."/>
        </authorList>
    </citation>
    <scope>NUCLEOTIDE SEQUENCE [LARGE SCALE GENOMIC DNA]</scope>
    <source>
        <strain evidence="1 2">SCAWS-G2</strain>
    </source>
</reference>
<dbReference type="Proteomes" id="UP000290365">
    <property type="component" value="Chromosome"/>
</dbReference>
<keyword evidence="2" id="KW-1185">Reference proteome</keyword>